<keyword evidence="7 9" id="KW-0807">Transducer</keyword>
<dbReference type="CDD" id="cd12912">
    <property type="entry name" value="PDC2_MCP_like"/>
    <property type="match status" value="1"/>
</dbReference>
<keyword evidence="5" id="KW-1133">Transmembrane helix</keyword>
<comment type="subcellular location">
    <subcellularLocation>
        <location evidence="1">Cell membrane</location>
        <topology evidence="1">Multi-pass membrane protein</topology>
    </subcellularLocation>
</comment>
<keyword evidence="3" id="KW-0145">Chemotaxis</keyword>
<dbReference type="CDD" id="cd18773">
    <property type="entry name" value="PDC1_HK_sensor"/>
    <property type="match status" value="1"/>
</dbReference>
<keyword evidence="6" id="KW-0472">Membrane</keyword>
<comment type="similarity">
    <text evidence="8">Belongs to the methyl-accepting chemotaxis (MCP) protein family.</text>
</comment>
<evidence type="ECO:0000256" key="6">
    <source>
        <dbReference type="ARBA" id="ARBA00023136"/>
    </source>
</evidence>
<evidence type="ECO:0000256" key="9">
    <source>
        <dbReference type="PROSITE-ProRule" id="PRU00284"/>
    </source>
</evidence>
<evidence type="ECO:0000313" key="12">
    <source>
        <dbReference type="EMBL" id="MBU5436878.1"/>
    </source>
</evidence>
<evidence type="ECO:0000256" key="1">
    <source>
        <dbReference type="ARBA" id="ARBA00004651"/>
    </source>
</evidence>
<evidence type="ECO:0000256" key="4">
    <source>
        <dbReference type="ARBA" id="ARBA00022692"/>
    </source>
</evidence>
<evidence type="ECO:0000256" key="7">
    <source>
        <dbReference type="ARBA" id="ARBA00023224"/>
    </source>
</evidence>
<reference evidence="12 13" key="1">
    <citation type="submission" date="2021-06" db="EMBL/GenBank/DDBJ databases">
        <authorList>
            <person name="Sun Q."/>
            <person name="Li D."/>
        </authorList>
    </citation>
    <scope>NUCLEOTIDE SEQUENCE [LARGE SCALE GENOMIC DNA]</scope>
    <source>
        <strain evidence="12 13">MSJ-40</strain>
    </source>
</reference>
<sequence length="722" mass="79739">MNLKLKKPKLFENKIKKNKSEEKKSNSFFRKIKTRKNRNNISGKNKIKEKINTSQSISKNLILSVTLIIICLTAALGSSSFIISKRSLVNSSNEILFNKAKDAANLVNERIQKYTVALETLGNLEFMGDENVPFEDKIEILKQEKGRLKYSGIGIADVRGTLILDDGIELDVYEQEFFQKSKMGYSYFSEPFKREETGKTEVAIAVPLKHKGMIIGSVVAFKSADEFYYIANDIKIGEEGFAYILDDNADIISHPTIVSHASSAGGVNFNSLRDRTTAESKEDLESIINGIDNKVPGTGKYIEDGDVIHLGYAPIKSKGWTLIVNIKEKEILASLVSLKRTLIITATVSLIIGLFVSSLSSQRIARKIVDISNKTKVLSDLDLSFNVDENSLRRKDELGLMARSIQTVIDNMRNFALEVQESSQHVAASSEELAAISQQSAASSASVAEAANEIAQQSDTQLQEILGVSTSMQKVAQQFMFVLEQFNLVESLTKNAYDSTESGKKIIDEVIGQMGNIKNSTNEVKNSLLSINDSSKRMDEILVVIQNVAKETNLLALNAAIEAARAGEYGRGFAVVADEIRKLAEETQKSTEEINNLIKNNHSLILDANKNMEFSHTQVDKGIEKVNETKNTFDDIAAIIEKVAEEVTRSNESIISVEGNLSDAVFAIANTETITREVTSQIQNVSAATEEQMASMDEITSSTDSLAKLSDELQEIIKHIKL</sequence>
<feature type="domain" description="Methyl-accepting transducer" evidence="10">
    <location>
        <begin position="436"/>
        <end position="707"/>
    </location>
</feature>
<dbReference type="RefSeq" id="WP_216516446.1">
    <property type="nucleotide sequence ID" value="NZ_JAHLPM010000002.1"/>
</dbReference>
<evidence type="ECO:0000256" key="5">
    <source>
        <dbReference type="ARBA" id="ARBA00022989"/>
    </source>
</evidence>
<evidence type="ECO:0000256" key="3">
    <source>
        <dbReference type="ARBA" id="ARBA00022500"/>
    </source>
</evidence>
<keyword evidence="4" id="KW-0812">Transmembrane</keyword>
<dbReference type="Pfam" id="PF00015">
    <property type="entry name" value="MCPsignal"/>
    <property type="match status" value="1"/>
</dbReference>
<feature type="domain" description="HAMP" evidence="11">
    <location>
        <begin position="362"/>
        <end position="417"/>
    </location>
</feature>
<evidence type="ECO:0000256" key="8">
    <source>
        <dbReference type="ARBA" id="ARBA00029447"/>
    </source>
</evidence>
<evidence type="ECO:0000259" key="10">
    <source>
        <dbReference type="PROSITE" id="PS50111"/>
    </source>
</evidence>
<gene>
    <name evidence="12" type="ORF">KQI42_02590</name>
</gene>
<comment type="caution">
    <text evidence="12">The sequence shown here is derived from an EMBL/GenBank/DDBJ whole genome shotgun (WGS) entry which is preliminary data.</text>
</comment>
<dbReference type="SMART" id="SM00283">
    <property type="entry name" value="MA"/>
    <property type="match status" value="1"/>
</dbReference>
<dbReference type="InterPro" id="IPR033479">
    <property type="entry name" value="dCache_1"/>
</dbReference>
<dbReference type="PANTHER" id="PTHR32089">
    <property type="entry name" value="METHYL-ACCEPTING CHEMOTAXIS PROTEIN MCPB"/>
    <property type="match status" value="1"/>
</dbReference>
<protein>
    <submittedName>
        <fullName evidence="12">Methyl-accepting chemotaxis protein</fullName>
    </submittedName>
</protein>
<dbReference type="Proteomes" id="UP000749471">
    <property type="component" value="Unassembled WGS sequence"/>
</dbReference>
<evidence type="ECO:0000256" key="2">
    <source>
        <dbReference type="ARBA" id="ARBA00022475"/>
    </source>
</evidence>
<dbReference type="PROSITE" id="PS50885">
    <property type="entry name" value="HAMP"/>
    <property type="match status" value="1"/>
</dbReference>
<organism evidence="12 13">
    <name type="scientific">Tissierella simiarum</name>
    <dbReference type="NCBI Taxonomy" id="2841534"/>
    <lineage>
        <taxon>Bacteria</taxon>
        <taxon>Bacillati</taxon>
        <taxon>Bacillota</taxon>
        <taxon>Tissierellia</taxon>
        <taxon>Tissierellales</taxon>
        <taxon>Tissierellaceae</taxon>
        <taxon>Tissierella</taxon>
    </lineage>
</organism>
<accession>A0ABS6E1U2</accession>
<dbReference type="PROSITE" id="PS50111">
    <property type="entry name" value="CHEMOTAXIS_TRANSDUC_2"/>
    <property type="match status" value="1"/>
</dbReference>
<keyword evidence="13" id="KW-1185">Reference proteome</keyword>
<dbReference type="EMBL" id="JAHLPM010000002">
    <property type="protein sequence ID" value="MBU5436878.1"/>
    <property type="molecule type" value="Genomic_DNA"/>
</dbReference>
<name>A0ABS6E1U2_9FIRM</name>
<dbReference type="InterPro" id="IPR004089">
    <property type="entry name" value="MCPsignal_dom"/>
</dbReference>
<evidence type="ECO:0000259" key="11">
    <source>
        <dbReference type="PROSITE" id="PS50885"/>
    </source>
</evidence>
<proteinExistence type="inferred from homology"/>
<dbReference type="CDD" id="cd11386">
    <property type="entry name" value="MCP_signal"/>
    <property type="match status" value="1"/>
</dbReference>
<dbReference type="InterPro" id="IPR003660">
    <property type="entry name" value="HAMP_dom"/>
</dbReference>
<keyword evidence="2" id="KW-1003">Cell membrane</keyword>
<dbReference type="Pfam" id="PF02743">
    <property type="entry name" value="dCache_1"/>
    <property type="match status" value="1"/>
</dbReference>
<evidence type="ECO:0000313" key="13">
    <source>
        <dbReference type="Proteomes" id="UP000749471"/>
    </source>
</evidence>
<dbReference type="PANTHER" id="PTHR32089:SF112">
    <property type="entry name" value="LYSOZYME-LIKE PROTEIN-RELATED"/>
    <property type="match status" value="1"/>
</dbReference>